<dbReference type="HOGENOM" id="CLU_009589_0_0_0"/>
<feature type="region of interest" description="Disordered" evidence="1">
    <location>
        <begin position="121"/>
        <end position="158"/>
    </location>
</feature>
<dbReference type="InterPro" id="IPR014756">
    <property type="entry name" value="Ig_E-set"/>
</dbReference>
<accession>A0A068NTK6</accession>
<evidence type="ECO:0000256" key="1">
    <source>
        <dbReference type="SAM" id="MobiDB-lite"/>
    </source>
</evidence>
<proteinExistence type="predicted"/>
<dbReference type="SUPFAM" id="SSF81296">
    <property type="entry name" value="E set domains"/>
    <property type="match status" value="1"/>
</dbReference>
<keyword evidence="3" id="KW-1185">Reference proteome</keyword>
<evidence type="ECO:0000313" key="2">
    <source>
        <dbReference type="EMBL" id="AIE86060.1"/>
    </source>
</evidence>
<dbReference type="KEGG" id="fgi:OP10G_2692"/>
<reference evidence="2 3" key="1">
    <citation type="journal article" date="2014" name="PLoS ONE">
        <title>The first complete genome sequence of the class fimbriimonadia in the phylum armatimonadetes.</title>
        <authorList>
            <person name="Hu Z.Y."/>
            <person name="Wang Y.Z."/>
            <person name="Im W.T."/>
            <person name="Wang S.Y."/>
            <person name="Zhao G.P."/>
            <person name="Zheng H.J."/>
            <person name="Quan Z.X."/>
        </authorList>
    </citation>
    <scope>NUCLEOTIDE SEQUENCE [LARGE SCALE GENOMIC DNA]</scope>
    <source>
        <strain evidence="2">Gsoil 348</strain>
    </source>
</reference>
<feature type="compositionally biased region" description="Gly residues" evidence="1">
    <location>
        <begin position="121"/>
        <end position="142"/>
    </location>
</feature>
<dbReference type="AlphaFoldDB" id="A0A068NTK6"/>
<keyword evidence="2" id="KW-0808">Transferase</keyword>
<gene>
    <name evidence="2" type="ORF">OP10G_2692</name>
</gene>
<dbReference type="EMBL" id="CP007139">
    <property type="protein sequence ID" value="AIE86060.1"/>
    <property type="molecule type" value="Genomic_DNA"/>
</dbReference>
<protein>
    <submittedName>
        <fullName evidence="2">Serine/threonine kinase associate protein KapC</fullName>
    </submittedName>
</protein>
<dbReference type="GO" id="GO:0016301">
    <property type="term" value="F:kinase activity"/>
    <property type="evidence" value="ECO:0007669"/>
    <property type="project" value="UniProtKB-KW"/>
</dbReference>
<dbReference type="Gene3D" id="2.60.40.10">
    <property type="entry name" value="Immunoglobulins"/>
    <property type="match status" value="1"/>
</dbReference>
<dbReference type="Proteomes" id="UP000027982">
    <property type="component" value="Chromosome"/>
</dbReference>
<dbReference type="STRING" id="661478.OP10G_2692"/>
<name>A0A068NTK6_FIMGI</name>
<dbReference type="eggNOG" id="COG1372">
    <property type="taxonomic scope" value="Bacteria"/>
</dbReference>
<organism evidence="2 3">
    <name type="scientific">Fimbriimonas ginsengisoli Gsoil 348</name>
    <dbReference type="NCBI Taxonomy" id="661478"/>
    <lineage>
        <taxon>Bacteria</taxon>
        <taxon>Bacillati</taxon>
        <taxon>Armatimonadota</taxon>
        <taxon>Fimbriimonadia</taxon>
        <taxon>Fimbriimonadales</taxon>
        <taxon>Fimbriimonadaceae</taxon>
        <taxon>Fimbriimonas</taxon>
    </lineage>
</organism>
<dbReference type="Gene3D" id="2.70.98.70">
    <property type="match status" value="1"/>
</dbReference>
<dbReference type="InterPro" id="IPR008929">
    <property type="entry name" value="Chondroitin_lyas"/>
</dbReference>
<dbReference type="Gene3D" id="1.50.10.100">
    <property type="entry name" value="Chondroitin AC/alginate lyase"/>
    <property type="match status" value="1"/>
</dbReference>
<dbReference type="InterPro" id="IPR013783">
    <property type="entry name" value="Ig-like_fold"/>
</dbReference>
<evidence type="ECO:0000313" key="3">
    <source>
        <dbReference type="Proteomes" id="UP000027982"/>
    </source>
</evidence>
<sequence>MGATTGKIKVVTPKGSYTCGSDFQVDGGNGGGGGGGGGTLPNIASWNPGHAAVGAVVSISGSGFTGLQSVKFNGVAATQFTVVNASQVNATVPVGATTGKLVVTNASGSYTPSVDFVVDGTGGGGGSTGGGSTGGTSGGGGSTYAYPPNIDPPATAMTGHPRIFVRQSDIPTLRNWANDNNPVWVSLKHLATIAKTTMDNGQIVDAGDDGSSNCPAPSESYAEIFAFMSLVHPDQATRDDYANRAYALLMPIITEAAKGMDDTQKFRWHTFATHNRASWYGEGFPLTVDWIYQKFTAADKAKIRTVFLRWIQENLHANTTAQEHPMPLNTYNDPSLVDTNDKVRWAANNYYSNHVRTVALLSMALDLGDDVPAVATDPAAGSLRKYIGNTIQAWLYQVNKFETTAGAGGVSPEGLGYGELTMRGISWTLLGMHTTGIEGAAVYGPLSSMASTPYWDHEAIDAHLNLMSPSKQVLQNWIGPTYLPYLFSDCDTYKNFDYIRVFGPLAIMARDAGDMAKYSKLRWMIDNLAPGGVAARDAAIYSALTASSVSTGVMYFLACDPNFAGYSDPRPTMPTEYFAPGLGLFSSRSDWSSNASWFVTKCSWNRIDHQFGDGNAIAFWRGGEWLTKPHLGYGSAIACSDYQNTLAIKNPAVTDLSFWIDNEQRGSQWVYDPDGDPSSVLASSGNGYAYSQGDSTNLYNNVYLGNKDVAHASRSSVYLKPDVVITYDRATSKTVGKFKRFWLNTPAMATINGKSAKVTTASGQNLFIDTLLPVNATVTASAAEALNGQPAQLDPMTHRFMAEDTSNPLDVRFLHVLQGTNAGVAKLPTQTIQSASGTGFDGAVVGTFAVMFKRDMYAAFTGTTFTVPATATMRLVTGLVPNAGYTATITNTASGLQIVITAGGNLVADAAGVISF</sequence>
<keyword evidence="2" id="KW-0418">Kinase</keyword>